<gene>
    <name evidence="2" type="ORF">H8718_05565</name>
</gene>
<keyword evidence="1" id="KW-0812">Transmembrane</keyword>
<keyword evidence="3" id="KW-1185">Reference proteome</keyword>
<keyword evidence="1" id="KW-1133">Transmembrane helix</keyword>
<proteinExistence type="predicted"/>
<dbReference type="EMBL" id="JACRSY010000007">
    <property type="protein sequence ID" value="MBC8579001.1"/>
    <property type="molecule type" value="Genomic_DNA"/>
</dbReference>
<sequence length="273" mass="32055">MRCYIKLTFCIGLIGVCLIFNLLLFQAEQLKQPVFLKHYYELGLEEYTIFTIGCLMNKNDTRELVQIEFPELTGEGHFFRVSLGNQFNLNAHHDQREYWIEYHYKGEGMPIEEEISLTRAKVMFNNGEEMDIPIGQIIFYPVEHERAILENGMSQASSSGETSFSGIFTEDVRFDGIKSTLDPLVKDFIEIRINGMPPEPQSFKQGMAWKLEGKMEIDSKDSRRFNYYEIQSRIYFEDLKGEEIIDQVLNLRYTPYFSRIDSYKYLREEGGIR</sequence>
<accession>A0A926EG84</accession>
<evidence type="ECO:0000256" key="1">
    <source>
        <dbReference type="SAM" id="Phobius"/>
    </source>
</evidence>
<protein>
    <submittedName>
        <fullName evidence="2">Uncharacterized protein</fullName>
    </submittedName>
</protein>
<feature type="transmembrane region" description="Helical" evidence="1">
    <location>
        <begin position="7"/>
        <end position="25"/>
    </location>
</feature>
<reference evidence="2" key="1">
    <citation type="submission" date="2020-08" db="EMBL/GenBank/DDBJ databases">
        <title>Genome public.</title>
        <authorList>
            <person name="Liu C."/>
            <person name="Sun Q."/>
        </authorList>
    </citation>
    <scope>NUCLEOTIDE SEQUENCE</scope>
    <source>
        <strain evidence="2">NSJ-12</strain>
    </source>
</reference>
<organism evidence="2 3">
    <name type="scientific">Zhenhengia yiwuensis</name>
    <dbReference type="NCBI Taxonomy" id="2763666"/>
    <lineage>
        <taxon>Bacteria</taxon>
        <taxon>Bacillati</taxon>
        <taxon>Bacillota</taxon>
        <taxon>Clostridia</taxon>
        <taxon>Lachnospirales</taxon>
        <taxon>Lachnospiraceae</taxon>
        <taxon>Zhenhengia</taxon>
    </lineage>
</organism>
<dbReference type="AlphaFoldDB" id="A0A926EG84"/>
<evidence type="ECO:0000313" key="2">
    <source>
        <dbReference type="EMBL" id="MBC8579001.1"/>
    </source>
</evidence>
<dbReference type="RefSeq" id="WP_249332162.1">
    <property type="nucleotide sequence ID" value="NZ_JACRSY010000007.1"/>
</dbReference>
<evidence type="ECO:0000313" key="3">
    <source>
        <dbReference type="Proteomes" id="UP000655830"/>
    </source>
</evidence>
<name>A0A926EG84_9FIRM</name>
<keyword evidence="1" id="KW-0472">Membrane</keyword>
<dbReference type="Proteomes" id="UP000655830">
    <property type="component" value="Unassembled WGS sequence"/>
</dbReference>
<comment type="caution">
    <text evidence="2">The sequence shown here is derived from an EMBL/GenBank/DDBJ whole genome shotgun (WGS) entry which is preliminary data.</text>
</comment>